<evidence type="ECO:0000256" key="1">
    <source>
        <dbReference type="SAM" id="MobiDB-lite"/>
    </source>
</evidence>
<proteinExistence type="predicted"/>
<keyword evidence="3" id="KW-1185">Reference proteome</keyword>
<feature type="compositionally biased region" description="Basic residues" evidence="1">
    <location>
        <begin position="181"/>
        <end position="192"/>
    </location>
</feature>
<organism evidence="2 3">
    <name type="scientific">Didymella glomerata</name>
    <dbReference type="NCBI Taxonomy" id="749621"/>
    <lineage>
        <taxon>Eukaryota</taxon>
        <taxon>Fungi</taxon>
        <taxon>Dikarya</taxon>
        <taxon>Ascomycota</taxon>
        <taxon>Pezizomycotina</taxon>
        <taxon>Dothideomycetes</taxon>
        <taxon>Pleosporomycetidae</taxon>
        <taxon>Pleosporales</taxon>
        <taxon>Pleosporineae</taxon>
        <taxon>Didymellaceae</taxon>
        <taxon>Didymella</taxon>
    </lineage>
</organism>
<sequence length="234" mass="26250">MPARCQNPPSPALSPRSWPTPALKAGVNLKTPNRTQEATCDRVYPAELPSLESLHEKYNHVRMRVLGREEFEDLVLAIARVSGPNNLETELAKQLNAVVANCRDKLEDKKRSIFLGGEISSELLQLLPDLQQETLQSRTRFVSRALERLDRAGAPHQLPPAPVSPPSSTESNTFTSERTPKASRKRRSRSKPTKTSNTLKPRQAGRIQKAQKKPVEQQRRSARLEKLQRGDKLG</sequence>
<dbReference type="EMBL" id="JAPEUV010000271">
    <property type="protein sequence ID" value="KAJ4329817.1"/>
    <property type="molecule type" value="Genomic_DNA"/>
</dbReference>
<dbReference type="OrthoDB" id="10303098at2759"/>
<name>A0A9W9BU63_9PLEO</name>
<reference evidence="2" key="1">
    <citation type="submission" date="2022-10" db="EMBL/GenBank/DDBJ databases">
        <title>Tapping the CABI collections for fungal endophytes: first genome assemblies for Collariella, Neodidymelliopsis, Ascochyta clinopodiicola, Didymella pomorum, Didymosphaeria variabile, Neocosmospora piperis and Neocucurbitaria cava.</title>
        <authorList>
            <person name="Hill R."/>
        </authorList>
    </citation>
    <scope>NUCLEOTIDE SEQUENCE</scope>
    <source>
        <strain evidence="2">IMI 360193</strain>
    </source>
</reference>
<feature type="compositionally biased region" description="Basic and acidic residues" evidence="1">
    <location>
        <begin position="213"/>
        <end position="234"/>
    </location>
</feature>
<gene>
    <name evidence="2" type="ORF">N0V87_010542</name>
</gene>
<dbReference type="Proteomes" id="UP001140562">
    <property type="component" value="Unassembled WGS sequence"/>
</dbReference>
<evidence type="ECO:0000313" key="2">
    <source>
        <dbReference type="EMBL" id="KAJ4329817.1"/>
    </source>
</evidence>
<feature type="region of interest" description="Disordered" evidence="1">
    <location>
        <begin position="1"/>
        <end position="20"/>
    </location>
</feature>
<dbReference type="AlphaFoldDB" id="A0A9W9BU63"/>
<protein>
    <submittedName>
        <fullName evidence="2">Uncharacterized protein</fullName>
    </submittedName>
</protein>
<feature type="compositionally biased region" description="Polar residues" evidence="1">
    <location>
        <begin position="166"/>
        <end position="177"/>
    </location>
</feature>
<comment type="caution">
    <text evidence="2">The sequence shown here is derived from an EMBL/GenBank/DDBJ whole genome shotgun (WGS) entry which is preliminary data.</text>
</comment>
<evidence type="ECO:0000313" key="3">
    <source>
        <dbReference type="Proteomes" id="UP001140562"/>
    </source>
</evidence>
<feature type="region of interest" description="Disordered" evidence="1">
    <location>
        <begin position="151"/>
        <end position="234"/>
    </location>
</feature>
<accession>A0A9W9BU63</accession>